<gene>
    <name evidence="2" type="ORF">AB1Y20_021901</name>
</gene>
<sequence length="188" mass="20485">MLSVLAEQRKTLLSALGLEPLGTGALCELYAAPFTHGPSLAAEVRRLHDRFEPFGDEAQLRTAHAQLHQMDGEAASLLEAVAQLQYTGVHTDDLASMASTQRQREQELSSKREHAKANATAEVEQGRAAFEEELAERTQAANRSTDRLQVEAVAATSRQFKSMANSMLGEIQSVSNAAWQEFMRSGGS</sequence>
<dbReference type="Proteomes" id="UP001515480">
    <property type="component" value="Unassembled WGS sequence"/>
</dbReference>
<evidence type="ECO:0000313" key="2">
    <source>
        <dbReference type="EMBL" id="KAL1520310.1"/>
    </source>
</evidence>
<reference evidence="2 3" key="1">
    <citation type="journal article" date="2024" name="Science">
        <title>Giant polyketide synthase enzymes in the biosynthesis of giant marine polyether toxins.</title>
        <authorList>
            <person name="Fallon T.R."/>
            <person name="Shende V.V."/>
            <person name="Wierzbicki I.H."/>
            <person name="Pendleton A.L."/>
            <person name="Watervoot N.F."/>
            <person name="Auber R.P."/>
            <person name="Gonzalez D.J."/>
            <person name="Wisecaver J.H."/>
            <person name="Moore B.S."/>
        </authorList>
    </citation>
    <scope>NUCLEOTIDE SEQUENCE [LARGE SCALE GENOMIC DNA]</scope>
    <source>
        <strain evidence="2 3">12B1</strain>
    </source>
</reference>
<evidence type="ECO:0000313" key="3">
    <source>
        <dbReference type="Proteomes" id="UP001515480"/>
    </source>
</evidence>
<evidence type="ECO:0000256" key="1">
    <source>
        <dbReference type="SAM" id="MobiDB-lite"/>
    </source>
</evidence>
<name>A0AB34JFB0_PRYPA</name>
<protein>
    <submittedName>
        <fullName evidence="2">Uncharacterized protein</fullName>
    </submittedName>
</protein>
<feature type="region of interest" description="Disordered" evidence="1">
    <location>
        <begin position="96"/>
        <end position="123"/>
    </location>
</feature>
<dbReference type="EMBL" id="JBGBPQ010000008">
    <property type="protein sequence ID" value="KAL1520310.1"/>
    <property type="molecule type" value="Genomic_DNA"/>
</dbReference>
<proteinExistence type="predicted"/>
<comment type="caution">
    <text evidence="2">The sequence shown here is derived from an EMBL/GenBank/DDBJ whole genome shotgun (WGS) entry which is preliminary data.</text>
</comment>
<organism evidence="2 3">
    <name type="scientific">Prymnesium parvum</name>
    <name type="common">Toxic golden alga</name>
    <dbReference type="NCBI Taxonomy" id="97485"/>
    <lineage>
        <taxon>Eukaryota</taxon>
        <taxon>Haptista</taxon>
        <taxon>Haptophyta</taxon>
        <taxon>Prymnesiophyceae</taxon>
        <taxon>Prymnesiales</taxon>
        <taxon>Prymnesiaceae</taxon>
        <taxon>Prymnesium</taxon>
    </lineage>
</organism>
<accession>A0AB34JFB0</accession>
<dbReference type="AlphaFoldDB" id="A0AB34JFB0"/>
<keyword evidence="3" id="KW-1185">Reference proteome</keyword>
<feature type="compositionally biased region" description="Basic and acidic residues" evidence="1">
    <location>
        <begin position="102"/>
        <end position="116"/>
    </location>
</feature>